<keyword evidence="2" id="KW-1185">Reference proteome</keyword>
<comment type="caution">
    <text evidence="1">The sequence shown here is derived from an EMBL/GenBank/DDBJ whole genome shotgun (WGS) entry which is preliminary data.</text>
</comment>
<evidence type="ECO:0000313" key="1">
    <source>
        <dbReference type="EMBL" id="GHG44703.1"/>
    </source>
</evidence>
<sequence>MLVGEFGFRRPEAQRSLQGLAIVSVAVVARVEDQPVSLQLEQVFRQQRETTLAGGLLGLGCASSAVETRGDRHCGHPVDEHPATRFLFLLEVQLAGSSEQQ</sequence>
<dbReference type="Proteomes" id="UP000649955">
    <property type="component" value="Unassembled WGS sequence"/>
</dbReference>
<protein>
    <submittedName>
        <fullName evidence="1">Uncharacterized protein</fullName>
    </submittedName>
</protein>
<gene>
    <name evidence="1" type="ORF">GCM10017567_78920</name>
</gene>
<accession>A0ABQ3KQ28</accession>
<evidence type="ECO:0000313" key="2">
    <source>
        <dbReference type="Proteomes" id="UP000649955"/>
    </source>
</evidence>
<proteinExistence type="predicted"/>
<dbReference type="EMBL" id="BNAW01000061">
    <property type="protein sequence ID" value="GHG44703.1"/>
    <property type="molecule type" value="Genomic_DNA"/>
</dbReference>
<reference evidence="2" key="1">
    <citation type="journal article" date="2019" name="Int. J. Syst. Evol. Microbiol.">
        <title>The Global Catalogue of Microorganisms (GCM) 10K type strain sequencing project: providing services to taxonomists for standard genome sequencing and annotation.</title>
        <authorList>
            <consortium name="The Broad Institute Genomics Platform"/>
            <consortium name="The Broad Institute Genome Sequencing Center for Infectious Disease"/>
            <person name="Wu L."/>
            <person name="Ma J."/>
        </authorList>
    </citation>
    <scope>NUCLEOTIDE SEQUENCE [LARGE SCALE GENOMIC DNA]</scope>
    <source>
        <strain evidence="2">CGMCC 4.7680</strain>
    </source>
</reference>
<dbReference type="RefSeq" id="WP_191316439.1">
    <property type="nucleotide sequence ID" value="NZ_BNAW01000061.1"/>
</dbReference>
<name>A0ABQ3KQ28_9PSEU</name>
<organism evidence="1 2">
    <name type="scientific">Amycolatopsis bullii</name>
    <dbReference type="NCBI Taxonomy" id="941987"/>
    <lineage>
        <taxon>Bacteria</taxon>
        <taxon>Bacillati</taxon>
        <taxon>Actinomycetota</taxon>
        <taxon>Actinomycetes</taxon>
        <taxon>Pseudonocardiales</taxon>
        <taxon>Pseudonocardiaceae</taxon>
        <taxon>Amycolatopsis</taxon>
    </lineage>
</organism>